<keyword evidence="1" id="KW-0472">Membrane</keyword>
<organism evidence="2 3">
    <name type="scientific">Snuella sedimenti</name>
    <dbReference type="NCBI Taxonomy" id="2798802"/>
    <lineage>
        <taxon>Bacteria</taxon>
        <taxon>Pseudomonadati</taxon>
        <taxon>Bacteroidota</taxon>
        <taxon>Flavobacteriia</taxon>
        <taxon>Flavobacteriales</taxon>
        <taxon>Flavobacteriaceae</taxon>
        <taxon>Snuella</taxon>
    </lineage>
</organism>
<comment type="caution">
    <text evidence="2">The sequence shown here is derived from an EMBL/GenBank/DDBJ whole genome shotgun (WGS) entry which is preliminary data.</text>
</comment>
<feature type="transmembrane region" description="Helical" evidence="1">
    <location>
        <begin position="77"/>
        <end position="99"/>
    </location>
</feature>
<dbReference type="EMBL" id="JAELVQ010000041">
    <property type="protein sequence ID" value="MBJ6369804.1"/>
    <property type="molecule type" value="Genomic_DNA"/>
</dbReference>
<evidence type="ECO:0000313" key="2">
    <source>
        <dbReference type="EMBL" id="MBJ6369804.1"/>
    </source>
</evidence>
<dbReference type="InterPro" id="IPR024464">
    <property type="entry name" value="DUF2391"/>
</dbReference>
<dbReference type="Proteomes" id="UP000610931">
    <property type="component" value="Unassembled WGS sequence"/>
</dbReference>
<keyword evidence="1" id="KW-1133">Transmembrane helix</keyword>
<accession>A0A8J7LQI3</accession>
<protein>
    <submittedName>
        <fullName evidence="2">DUF2391 family protein</fullName>
    </submittedName>
</protein>
<evidence type="ECO:0000256" key="1">
    <source>
        <dbReference type="SAM" id="Phobius"/>
    </source>
</evidence>
<keyword evidence="1" id="KW-0812">Transmembrane</keyword>
<dbReference type="AlphaFoldDB" id="A0A8J7LQI3"/>
<name>A0A8J7LQI3_9FLAO</name>
<evidence type="ECO:0000313" key="3">
    <source>
        <dbReference type="Proteomes" id="UP000610931"/>
    </source>
</evidence>
<keyword evidence="3" id="KW-1185">Reference proteome</keyword>
<sequence length="135" mass="15136">MIKSFKKSINTEDIVQVIVGSSALTVPIAFSEESWRLSETLPLLNVIVLIFLSLLFISLYSIQGIFQGKIKHRISHFVFRIIIDYGIALIIVFIVLFALNRMPILDDPIIAMKRIIILGFPASMGGVIVDGFDKE</sequence>
<feature type="transmembrane region" description="Helical" evidence="1">
    <location>
        <begin position="42"/>
        <end position="65"/>
    </location>
</feature>
<feature type="transmembrane region" description="Helical" evidence="1">
    <location>
        <begin position="111"/>
        <end position="132"/>
    </location>
</feature>
<proteinExistence type="predicted"/>
<gene>
    <name evidence="2" type="ORF">JF259_17100</name>
</gene>
<dbReference type="RefSeq" id="WP_199116929.1">
    <property type="nucleotide sequence ID" value="NZ_JAELVQ010000041.1"/>
</dbReference>
<reference evidence="2" key="1">
    <citation type="submission" date="2020-12" db="EMBL/GenBank/DDBJ databases">
        <title>Snuella sp. nov., isolated from sediment in Incheon.</title>
        <authorList>
            <person name="Kim W."/>
        </authorList>
    </citation>
    <scope>NUCLEOTIDE SEQUENCE</scope>
    <source>
        <strain evidence="2">CAU 1569</strain>
    </source>
</reference>
<dbReference type="Pfam" id="PF09622">
    <property type="entry name" value="DUF2391"/>
    <property type="match status" value="1"/>
</dbReference>